<keyword evidence="2 5" id="KW-0689">Ribosomal protein</keyword>
<comment type="function">
    <text evidence="5">Forms part of the polypeptide exit tunnel.</text>
</comment>
<sequence>MELPLYNQKAENIGNVDVSDAVFGVPANNDLVYQVVTAQMANKRQTIAHTKGRGEVRGGGKKPWQQKGTGRARHGSIRSPIWKGGGVTHGPSNERSFKKDLSKKMVQKALKVALSAKARAGQLVIVDALESTNGKTKEMATVFQNFKPVFGKASSVLLVMPASPVGRPNDSAKLYKASRNLPFIDTIEAQNLSPLNVLSSTYIMVPKPAMEVIEKRLAK</sequence>
<dbReference type="SUPFAM" id="SSF52166">
    <property type="entry name" value="Ribosomal protein L4"/>
    <property type="match status" value="1"/>
</dbReference>
<dbReference type="Proteomes" id="UP000178117">
    <property type="component" value="Unassembled WGS sequence"/>
</dbReference>
<dbReference type="PANTHER" id="PTHR10746">
    <property type="entry name" value="50S RIBOSOMAL PROTEIN L4"/>
    <property type="match status" value="1"/>
</dbReference>
<dbReference type="GO" id="GO:1990904">
    <property type="term" value="C:ribonucleoprotein complex"/>
    <property type="evidence" value="ECO:0007669"/>
    <property type="project" value="UniProtKB-KW"/>
</dbReference>
<evidence type="ECO:0000313" key="7">
    <source>
        <dbReference type="EMBL" id="OGN17664.1"/>
    </source>
</evidence>
<keyword evidence="3 5" id="KW-0687">Ribonucleoprotein</keyword>
<protein>
    <recommendedName>
        <fullName evidence="4 5">Large ribosomal subunit protein uL4</fullName>
    </recommendedName>
</protein>
<dbReference type="InterPro" id="IPR023574">
    <property type="entry name" value="Ribosomal_uL4_dom_sf"/>
</dbReference>
<dbReference type="Pfam" id="PF00573">
    <property type="entry name" value="Ribosomal_L4"/>
    <property type="match status" value="1"/>
</dbReference>
<dbReference type="AlphaFoldDB" id="A0A1F8FWX0"/>
<evidence type="ECO:0000256" key="3">
    <source>
        <dbReference type="ARBA" id="ARBA00023274"/>
    </source>
</evidence>
<dbReference type="InterPro" id="IPR002136">
    <property type="entry name" value="Ribosomal_uL4"/>
</dbReference>
<keyword evidence="5" id="KW-0694">RNA-binding</keyword>
<feature type="region of interest" description="Disordered" evidence="6">
    <location>
        <begin position="51"/>
        <end position="95"/>
    </location>
</feature>
<comment type="caution">
    <text evidence="7">The sequence shown here is derived from an EMBL/GenBank/DDBJ whole genome shotgun (WGS) entry which is preliminary data.</text>
</comment>
<dbReference type="Gene3D" id="3.40.1370.10">
    <property type="match status" value="1"/>
</dbReference>
<accession>A0A1F8FWX0</accession>
<dbReference type="GO" id="GO:0019843">
    <property type="term" value="F:rRNA binding"/>
    <property type="evidence" value="ECO:0007669"/>
    <property type="project" value="UniProtKB-UniRule"/>
</dbReference>
<gene>
    <name evidence="5" type="primary">rplD</name>
    <name evidence="7" type="ORF">A3C88_01395</name>
</gene>
<comment type="subunit">
    <text evidence="5">Part of the 50S ribosomal subunit.</text>
</comment>
<comment type="function">
    <text evidence="5">One of the primary rRNA binding proteins, this protein initially binds near the 5'-end of the 23S rRNA. It is important during the early stages of 50S assembly. It makes multiple contacts with different domains of the 23S rRNA in the assembled 50S subunit and ribosome.</text>
</comment>
<proteinExistence type="inferred from homology"/>
<name>A0A1F8FWX0_9BACT</name>
<dbReference type="GO" id="GO:0006412">
    <property type="term" value="P:translation"/>
    <property type="evidence" value="ECO:0007669"/>
    <property type="project" value="UniProtKB-UniRule"/>
</dbReference>
<evidence type="ECO:0000256" key="6">
    <source>
        <dbReference type="SAM" id="MobiDB-lite"/>
    </source>
</evidence>
<comment type="similarity">
    <text evidence="1 5">Belongs to the universal ribosomal protein uL4 family.</text>
</comment>
<reference evidence="7 8" key="1">
    <citation type="journal article" date="2016" name="Nat. Commun.">
        <title>Thousands of microbial genomes shed light on interconnected biogeochemical processes in an aquifer system.</title>
        <authorList>
            <person name="Anantharaman K."/>
            <person name="Brown C.T."/>
            <person name="Hug L.A."/>
            <person name="Sharon I."/>
            <person name="Castelle C.J."/>
            <person name="Probst A.J."/>
            <person name="Thomas B.C."/>
            <person name="Singh A."/>
            <person name="Wilkins M.J."/>
            <person name="Karaoz U."/>
            <person name="Brodie E.L."/>
            <person name="Williams K.H."/>
            <person name="Hubbard S.S."/>
            <person name="Banfield J.F."/>
        </authorList>
    </citation>
    <scope>NUCLEOTIDE SEQUENCE [LARGE SCALE GENOMIC DNA]</scope>
</reference>
<dbReference type="EMBL" id="MGJZ01000006">
    <property type="protein sequence ID" value="OGN17664.1"/>
    <property type="molecule type" value="Genomic_DNA"/>
</dbReference>
<evidence type="ECO:0000256" key="1">
    <source>
        <dbReference type="ARBA" id="ARBA00010528"/>
    </source>
</evidence>
<dbReference type="NCBIfam" id="TIGR03953">
    <property type="entry name" value="rplD_bact"/>
    <property type="match status" value="1"/>
</dbReference>
<dbReference type="GO" id="GO:0005840">
    <property type="term" value="C:ribosome"/>
    <property type="evidence" value="ECO:0007669"/>
    <property type="project" value="UniProtKB-KW"/>
</dbReference>
<evidence type="ECO:0000256" key="5">
    <source>
        <dbReference type="HAMAP-Rule" id="MF_01328"/>
    </source>
</evidence>
<evidence type="ECO:0000313" key="8">
    <source>
        <dbReference type="Proteomes" id="UP000178117"/>
    </source>
</evidence>
<dbReference type="GO" id="GO:0003735">
    <property type="term" value="F:structural constituent of ribosome"/>
    <property type="evidence" value="ECO:0007669"/>
    <property type="project" value="InterPro"/>
</dbReference>
<dbReference type="HAMAP" id="MF_01328_B">
    <property type="entry name" value="Ribosomal_uL4_B"/>
    <property type="match status" value="1"/>
</dbReference>
<keyword evidence="5" id="KW-0699">rRNA-binding</keyword>
<evidence type="ECO:0000256" key="2">
    <source>
        <dbReference type="ARBA" id="ARBA00022980"/>
    </source>
</evidence>
<evidence type="ECO:0000256" key="4">
    <source>
        <dbReference type="ARBA" id="ARBA00035244"/>
    </source>
</evidence>
<organism evidence="7 8">
    <name type="scientific">Candidatus Yanofskybacteria bacterium RIFCSPHIGHO2_02_FULL_50_12</name>
    <dbReference type="NCBI Taxonomy" id="1802685"/>
    <lineage>
        <taxon>Bacteria</taxon>
        <taxon>Candidatus Yanofskyibacteriota</taxon>
    </lineage>
</organism>
<dbReference type="InterPro" id="IPR013005">
    <property type="entry name" value="Ribosomal_uL4-like"/>
</dbReference>
<dbReference type="STRING" id="1802685.A3C88_01395"/>
<dbReference type="PANTHER" id="PTHR10746:SF6">
    <property type="entry name" value="LARGE RIBOSOMAL SUBUNIT PROTEIN UL4M"/>
    <property type="match status" value="1"/>
</dbReference>